<keyword evidence="10" id="KW-1185">Reference proteome</keyword>
<feature type="transmembrane region" description="Helical" evidence="8">
    <location>
        <begin position="178"/>
        <end position="199"/>
    </location>
</feature>
<dbReference type="CDD" id="cd06579">
    <property type="entry name" value="TM_PBP1_transp_AraH_like"/>
    <property type="match status" value="1"/>
</dbReference>
<feature type="transmembrane region" description="Helical" evidence="8">
    <location>
        <begin position="139"/>
        <end position="158"/>
    </location>
</feature>
<evidence type="ECO:0000313" key="10">
    <source>
        <dbReference type="Proteomes" id="UP000275256"/>
    </source>
</evidence>
<dbReference type="GO" id="GO:0005886">
    <property type="term" value="C:plasma membrane"/>
    <property type="evidence" value="ECO:0007669"/>
    <property type="project" value="UniProtKB-SubCell"/>
</dbReference>
<protein>
    <submittedName>
        <fullName evidence="9">ABC transporter permease</fullName>
    </submittedName>
</protein>
<reference evidence="9 10" key="1">
    <citation type="submission" date="2018-10" db="EMBL/GenBank/DDBJ databases">
        <title>Tessaracoccus antarcticuss sp. nov., isolated from sediment.</title>
        <authorList>
            <person name="Zhou L.Y."/>
            <person name="Du Z.J."/>
        </authorList>
    </citation>
    <scope>NUCLEOTIDE SEQUENCE [LARGE SCALE GENOMIC DNA]</scope>
    <source>
        <strain evidence="9 10">JDX10</strain>
    </source>
</reference>
<keyword evidence="5 8" id="KW-0812">Transmembrane</keyword>
<evidence type="ECO:0000256" key="6">
    <source>
        <dbReference type="ARBA" id="ARBA00022989"/>
    </source>
</evidence>
<dbReference type="GO" id="GO:0022857">
    <property type="term" value="F:transmembrane transporter activity"/>
    <property type="evidence" value="ECO:0007669"/>
    <property type="project" value="InterPro"/>
</dbReference>
<comment type="subcellular location">
    <subcellularLocation>
        <location evidence="1">Cell membrane</location>
        <topology evidence="1">Multi-pass membrane protein</topology>
    </subcellularLocation>
</comment>
<feature type="transmembrane region" description="Helical" evidence="8">
    <location>
        <begin position="102"/>
        <end position="127"/>
    </location>
</feature>
<keyword evidence="2" id="KW-0813">Transport</keyword>
<evidence type="ECO:0000256" key="5">
    <source>
        <dbReference type="ARBA" id="ARBA00022692"/>
    </source>
</evidence>
<feature type="transmembrane region" description="Helical" evidence="8">
    <location>
        <begin position="311"/>
        <end position="328"/>
    </location>
</feature>
<sequence length="351" mass="36759">MESTTLLSRPLALARRDPYVARLFVILVTLVAFFLIVRTDNFLSFGTWQSMGVQFPEFGLMALGVMITMITGGIDLSVVGIANMTSIAAASIMLSMVPPDASGGQATVGILVAVAVSLVTGALAGAFNGFLVSVVKIPAILVTLGTLELFTGIAIIITAGKPLSGLPALYGQTFGARLFGVVPVPLLIFVVVAIAMGVVMHKMSFGSKLYMLGTNATAARFSGLHSARLLIQTYTISGVCAAIAGLVLLANYNSAKADYGVAYTLLTVLIVVLGGVDPNGGKGKLLGVVLAIVILQILSSGLNMFPAISNFYRPLIYGGVLLVVISISEGKGRFWKRLNTRKKTKEEVVVS</sequence>
<name>A0A3M0G0K8_9ACTN</name>
<feature type="transmembrane region" description="Helical" evidence="8">
    <location>
        <begin position="58"/>
        <end position="82"/>
    </location>
</feature>
<dbReference type="RefSeq" id="WP_121902491.1">
    <property type="nucleotide sequence ID" value="NZ_REFW01000004.1"/>
</dbReference>
<proteinExistence type="predicted"/>
<feature type="transmembrane region" description="Helical" evidence="8">
    <location>
        <begin position="259"/>
        <end position="276"/>
    </location>
</feature>
<evidence type="ECO:0000256" key="2">
    <source>
        <dbReference type="ARBA" id="ARBA00022448"/>
    </source>
</evidence>
<dbReference type="InterPro" id="IPR001851">
    <property type="entry name" value="ABC_transp_permease"/>
</dbReference>
<dbReference type="OrthoDB" id="192433at2"/>
<evidence type="ECO:0000256" key="1">
    <source>
        <dbReference type="ARBA" id="ARBA00004651"/>
    </source>
</evidence>
<dbReference type="Proteomes" id="UP000275256">
    <property type="component" value="Unassembled WGS sequence"/>
</dbReference>
<organism evidence="9 10">
    <name type="scientific">Tessaracoccus antarcticus</name>
    <dbReference type="NCBI Taxonomy" id="2479848"/>
    <lineage>
        <taxon>Bacteria</taxon>
        <taxon>Bacillati</taxon>
        <taxon>Actinomycetota</taxon>
        <taxon>Actinomycetes</taxon>
        <taxon>Propionibacteriales</taxon>
        <taxon>Propionibacteriaceae</taxon>
        <taxon>Tessaracoccus</taxon>
    </lineage>
</organism>
<dbReference type="AlphaFoldDB" id="A0A3M0G0K8"/>
<evidence type="ECO:0000313" key="9">
    <source>
        <dbReference type="EMBL" id="RMB58454.1"/>
    </source>
</evidence>
<keyword evidence="4" id="KW-0997">Cell inner membrane</keyword>
<comment type="caution">
    <text evidence="9">The sequence shown here is derived from an EMBL/GenBank/DDBJ whole genome shotgun (WGS) entry which is preliminary data.</text>
</comment>
<keyword evidence="6 8" id="KW-1133">Transmembrane helix</keyword>
<accession>A0A3M0G0K8</accession>
<keyword evidence="7 8" id="KW-0472">Membrane</keyword>
<dbReference type="EMBL" id="REFW01000004">
    <property type="protein sequence ID" value="RMB58454.1"/>
    <property type="molecule type" value="Genomic_DNA"/>
</dbReference>
<evidence type="ECO:0000256" key="4">
    <source>
        <dbReference type="ARBA" id="ARBA00022519"/>
    </source>
</evidence>
<feature type="transmembrane region" description="Helical" evidence="8">
    <location>
        <begin position="229"/>
        <end position="253"/>
    </location>
</feature>
<gene>
    <name evidence="9" type="ORF">EAX62_13305</name>
</gene>
<dbReference type="PANTHER" id="PTHR32196">
    <property type="entry name" value="ABC TRANSPORTER PERMEASE PROTEIN YPHD-RELATED-RELATED"/>
    <property type="match status" value="1"/>
</dbReference>
<dbReference type="PANTHER" id="PTHR32196:SF21">
    <property type="entry name" value="ABC TRANSPORTER PERMEASE PROTEIN YPHD-RELATED"/>
    <property type="match status" value="1"/>
</dbReference>
<evidence type="ECO:0000256" key="3">
    <source>
        <dbReference type="ARBA" id="ARBA00022475"/>
    </source>
</evidence>
<evidence type="ECO:0000256" key="8">
    <source>
        <dbReference type="SAM" id="Phobius"/>
    </source>
</evidence>
<dbReference type="Pfam" id="PF02653">
    <property type="entry name" value="BPD_transp_2"/>
    <property type="match status" value="1"/>
</dbReference>
<evidence type="ECO:0000256" key="7">
    <source>
        <dbReference type="ARBA" id="ARBA00023136"/>
    </source>
</evidence>
<feature type="transmembrane region" description="Helical" evidence="8">
    <location>
        <begin position="20"/>
        <end position="37"/>
    </location>
</feature>
<keyword evidence="3" id="KW-1003">Cell membrane</keyword>
<feature type="transmembrane region" description="Helical" evidence="8">
    <location>
        <begin position="285"/>
        <end position="305"/>
    </location>
</feature>